<dbReference type="SUPFAM" id="SSF55811">
    <property type="entry name" value="Nudix"/>
    <property type="match status" value="1"/>
</dbReference>
<dbReference type="GO" id="GO:0016787">
    <property type="term" value="F:hydrolase activity"/>
    <property type="evidence" value="ECO:0007669"/>
    <property type="project" value="UniProtKB-KW"/>
</dbReference>
<organism evidence="6 7">
    <name type="scientific">Pseudonocardia bannensis</name>
    <dbReference type="NCBI Taxonomy" id="630973"/>
    <lineage>
        <taxon>Bacteria</taxon>
        <taxon>Bacillati</taxon>
        <taxon>Actinomycetota</taxon>
        <taxon>Actinomycetes</taxon>
        <taxon>Pseudonocardiales</taxon>
        <taxon>Pseudonocardiaceae</taxon>
        <taxon>Pseudonocardia</taxon>
    </lineage>
</organism>
<sequence>MTEGSRLVPCVGGIVVDVGGRLLMVRRANDPGRGLWSVPGGRVEPGETDEQALVRELAEETGLVVRPGPLLGRVVRGPYVIADYRCEPVGGELRAGDDAADARWVDAPALAQLPLVDGLLEMLTEWDALPR</sequence>
<dbReference type="InterPro" id="IPR015797">
    <property type="entry name" value="NUDIX_hydrolase-like_dom_sf"/>
</dbReference>
<feature type="domain" description="Nudix hydrolase" evidence="5">
    <location>
        <begin position="6"/>
        <end position="129"/>
    </location>
</feature>
<dbReference type="PROSITE" id="PS51462">
    <property type="entry name" value="NUDIX"/>
    <property type="match status" value="1"/>
</dbReference>
<evidence type="ECO:0000256" key="2">
    <source>
        <dbReference type="ARBA" id="ARBA00005582"/>
    </source>
</evidence>
<keyword evidence="7" id="KW-1185">Reference proteome</keyword>
<comment type="similarity">
    <text evidence="2 4">Belongs to the Nudix hydrolase family.</text>
</comment>
<dbReference type="Proteomes" id="UP000586918">
    <property type="component" value="Unassembled WGS sequence"/>
</dbReference>
<comment type="cofactor">
    <cofactor evidence="1">
        <name>Mg(2+)</name>
        <dbReference type="ChEBI" id="CHEBI:18420"/>
    </cofactor>
</comment>
<dbReference type="PANTHER" id="PTHR43046">
    <property type="entry name" value="GDP-MANNOSE MANNOSYL HYDROLASE"/>
    <property type="match status" value="1"/>
</dbReference>
<evidence type="ECO:0000313" key="6">
    <source>
        <dbReference type="EMBL" id="NMH93602.1"/>
    </source>
</evidence>
<dbReference type="AlphaFoldDB" id="A0A848DLL1"/>
<dbReference type="EMBL" id="JAAXKZ010000075">
    <property type="protein sequence ID" value="NMH93602.1"/>
    <property type="molecule type" value="Genomic_DNA"/>
</dbReference>
<protein>
    <submittedName>
        <fullName evidence="6">NUDIX hydrolase</fullName>
    </submittedName>
</protein>
<dbReference type="InterPro" id="IPR020084">
    <property type="entry name" value="NUDIX_hydrolase_CS"/>
</dbReference>
<dbReference type="PROSITE" id="PS00893">
    <property type="entry name" value="NUDIX_BOX"/>
    <property type="match status" value="1"/>
</dbReference>
<dbReference type="InterPro" id="IPR000086">
    <property type="entry name" value="NUDIX_hydrolase_dom"/>
</dbReference>
<evidence type="ECO:0000259" key="5">
    <source>
        <dbReference type="PROSITE" id="PS51462"/>
    </source>
</evidence>
<keyword evidence="3 4" id="KW-0378">Hydrolase</keyword>
<reference evidence="6 7" key="1">
    <citation type="submission" date="2020-04" db="EMBL/GenBank/DDBJ databases">
        <authorList>
            <person name="Klaysubun C."/>
            <person name="Duangmal K."/>
            <person name="Lipun K."/>
        </authorList>
    </citation>
    <scope>NUCLEOTIDE SEQUENCE [LARGE SCALE GENOMIC DNA]</scope>
    <source>
        <strain evidence="6 7">DSM 45300</strain>
    </source>
</reference>
<gene>
    <name evidence="6" type="ORF">HF519_18880</name>
</gene>
<dbReference type="PRINTS" id="PR00502">
    <property type="entry name" value="NUDIXFAMILY"/>
</dbReference>
<dbReference type="Gene3D" id="3.90.79.10">
    <property type="entry name" value="Nucleoside Triphosphate Pyrophosphohydrolase"/>
    <property type="match status" value="1"/>
</dbReference>
<dbReference type="CDD" id="cd04673">
    <property type="entry name" value="NUDIX_ADPRase"/>
    <property type="match status" value="1"/>
</dbReference>
<evidence type="ECO:0000256" key="1">
    <source>
        <dbReference type="ARBA" id="ARBA00001946"/>
    </source>
</evidence>
<comment type="caution">
    <text evidence="6">The sequence shown here is derived from an EMBL/GenBank/DDBJ whole genome shotgun (WGS) entry which is preliminary data.</text>
</comment>
<dbReference type="Pfam" id="PF00293">
    <property type="entry name" value="NUDIX"/>
    <property type="match status" value="1"/>
</dbReference>
<name>A0A848DLL1_9PSEU</name>
<dbReference type="InterPro" id="IPR020476">
    <property type="entry name" value="Nudix_hydrolase"/>
</dbReference>
<proteinExistence type="inferred from homology"/>
<evidence type="ECO:0000313" key="7">
    <source>
        <dbReference type="Proteomes" id="UP000586918"/>
    </source>
</evidence>
<dbReference type="PANTHER" id="PTHR43046:SF14">
    <property type="entry name" value="MUTT_NUDIX FAMILY PROTEIN"/>
    <property type="match status" value="1"/>
</dbReference>
<evidence type="ECO:0000256" key="4">
    <source>
        <dbReference type="RuleBase" id="RU003476"/>
    </source>
</evidence>
<dbReference type="RefSeq" id="WP_169414297.1">
    <property type="nucleotide sequence ID" value="NZ_JAAXKZ010000075.1"/>
</dbReference>
<evidence type="ECO:0000256" key="3">
    <source>
        <dbReference type="ARBA" id="ARBA00022801"/>
    </source>
</evidence>
<accession>A0A848DLL1</accession>